<gene>
    <name evidence="1" type="ORF">S03H2_28473</name>
</gene>
<reference evidence="1" key="1">
    <citation type="journal article" date="2014" name="Front. Microbiol.">
        <title>High frequency of phylogenetically diverse reductive dehalogenase-homologous genes in deep subseafloor sedimentary metagenomes.</title>
        <authorList>
            <person name="Kawai M."/>
            <person name="Futagami T."/>
            <person name="Toyoda A."/>
            <person name="Takaki Y."/>
            <person name="Nishi S."/>
            <person name="Hori S."/>
            <person name="Arai W."/>
            <person name="Tsubouchi T."/>
            <person name="Morono Y."/>
            <person name="Uchiyama I."/>
            <person name="Ito T."/>
            <person name="Fujiyama A."/>
            <person name="Inagaki F."/>
            <person name="Takami H."/>
        </authorList>
    </citation>
    <scope>NUCLEOTIDE SEQUENCE</scope>
    <source>
        <strain evidence="1">Expedition CK06-06</strain>
    </source>
</reference>
<proteinExistence type="predicted"/>
<name>X1HIZ2_9ZZZZ</name>
<organism evidence="1">
    <name type="scientific">marine sediment metagenome</name>
    <dbReference type="NCBI Taxonomy" id="412755"/>
    <lineage>
        <taxon>unclassified sequences</taxon>
        <taxon>metagenomes</taxon>
        <taxon>ecological metagenomes</taxon>
    </lineage>
</organism>
<comment type="caution">
    <text evidence="1">The sequence shown here is derived from an EMBL/GenBank/DDBJ whole genome shotgun (WGS) entry which is preliminary data.</text>
</comment>
<evidence type="ECO:0000313" key="1">
    <source>
        <dbReference type="EMBL" id="GAH56995.1"/>
    </source>
</evidence>
<dbReference type="AlphaFoldDB" id="X1HIZ2"/>
<protein>
    <submittedName>
        <fullName evidence="1">Uncharacterized protein</fullName>
    </submittedName>
</protein>
<sequence>MKIKIKLPEFLTLIRAFPPTISIPRMTSDEDTNQINLEFDELNEKSSKQIHLHLAPNALDKTGELRTIVTYVNNKDTVRVLDSRPIEISIDKISIEPKVVPSSYIREFTQQPIIKKVIKSMGIGIEHQVHSEIIYDILEQLFSIHNFQLVAKDVEKRILWYFGTESVIKEDILAVGRIVSNKIEIIASSPNQYLLISFLTQVTNDFKQFLVLNGVVNSKDKVHDLE</sequence>
<accession>X1HIZ2</accession>
<dbReference type="EMBL" id="BARU01017156">
    <property type="protein sequence ID" value="GAH56995.1"/>
    <property type="molecule type" value="Genomic_DNA"/>
</dbReference>
<feature type="non-terminal residue" evidence="1">
    <location>
        <position position="226"/>
    </location>
</feature>